<dbReference type="PANTHER" id="PTHR11552">
    <property type="entry name" value="GLUCOSE-METHANOL-CHOLINE GMC OXIDOREDUCTASE"/>
    <property type="match status" value="1"/>
</dbReference>
<dbReference type="Pfam" id="PF05199">
    <property type="entry name" value="GMC_oxred_C"/>
    <property type="match status" value="1"/>
</dbReference>
<protein>
    <submittedName>
        <fullName evidence="5">Glucose-methanol-choline oxidoreductase</fullName>
    </submittedName>
</protein>
<dbReference type="SUPFAM" id="SSF51905">
    <property type="entry name" value="FAD/NAD(P)-binding domain"/>
    <property type="match status" value="1"/>
</dbReference>
<proteinExistence type="inferred from homology"/>
<gene>
    <name evidence="5" type="ORF">PGQ11_009740</name>
</gene>
<evidence type="ECO:0000256" key="1">
    <source>
        <dbReference type="ARBA" id="ARBA00010790"/>
    </source>
</evidence>
<dbReference type="InterPro" id="IPR000172">
    <property type="entry name" value="GMC_OxRdtase_N"/>
</dbReference>
<dbReference type="Gene3D" id="3.50.50.60">
    <property type="entry name" value="FAD/NAD(P)-binding domain"/>
    <property type="match status" value="1"/>
</dbReference>
<feature type="signal peptide" evidence="3">
    <location>
        <begin position="1"/>
        <end position="20"/>
    </location>
</feature>
<keyword evidence="2" id="KW-0325">Glycoprotein</keyword>
<reference evidence="5 6" key="1">
    <citation type="journal article" date="2024" name="IMA Fungus">
        <title>Apiospora arundinis, a panoply of carbohydrate-active enzymes and secondary metabolites.</title>
        <authorList>
            <person name="Sorensen T."/>
            <person name="Petersen C."/>
            <person name="Muurmann A.T."/>
            <person name="Christiansen J.V."/>
            <person name="Brundto M.L."/>
            <person name="Overgaard C.K."/>
            <person name="Boysen A.T."/>
            <person name="Wollenberg R.D."/>
            <person name="Larsen T.O."/>
            <person name="Sorensen J.L."/>
            <person name="Nielsen K.L."/>
            <person name="Sondergaard T.E."/>
        </authorList>
    </citation>
    <scope>NUCLEOTIDE SEQUENCE [LARGE SCALE GENOMIC DNA]</scope>
    <source>
        <strain evidence="5 6">AAU 773</strain>
    </source>
</reference>
<dbReference type="Proteomes" id="UP001390339">
    <property type="component" value="Unassembled WGS sequence"/>
</dbReference>
<comment type="similarity">
    <text evidence="1">Belongs to the GMC oxidoreductase family.</text>
</comment>
<dbReference type="Gene3D" id="3.30.560.10">
    <property type="entry name" value="Glucose Oxidase, domain 3"/>
    <property type="match status" value="1"/>
</dbReference>
<dbReference type="PROSITE" id="PS00624">
    <property type="entry name" value="GMC_OXRED_2"/>
    <property type="match status" value="1"/>
</dbReference>
<evidence type="ECO:0000313" key="5">
    <source>
        <dbReference type="EMBL" id="KAK8859006.1"/>
    </source>
</evidence>
<evidence type="ECO:0000259" key="4">
    <source>
        <dbReference type="PROSITE" id="PS00624"/>
    </source>
</evidence>
<feature type="domain" description="Glucose-methanol-choline oxidoreductase N-terminal" evidence="4">
    <location>
        <begin position="324"/>
        <end position="338"/>
    </location>
</feature>
<dbReference type="PIRSF" id="PIRSF000137">
    <property type="entry name" value="Alcohol_oxidase"/>
    <property type="match status" value="1"/>
</dbReference>
<evidence type="ECO:0000256" key="2">
    <source>
        <dbReference type="ARBA" id="ARBA00023180"/>
    </source>
</evidence>
<evidence type="ECO:0000256" key="3">
    <source>
        <dbReference type="SAM" id="SignalP"/>
    </source>
</evidence>
<evidence type="ECO:0000313" key="6">
    <source>
        <dbReference type="Proteomes" id="UP001390339"/>
    </source>
</evidence>
<sequence>MGIVIRLFGLVGLLGGLASSAPYRILNPPFGQPPTGSSFGIPGRAATYDYVIVGGGTAGLTVASRLVEQNAGSVAVLEAGSFYEISNGNQSEVPGFGAIYSGKDVHDWQPLIDWGYITVPQEGALGAPMHYARGKTLGGSSARNFMVYHRGTKGSYDKWARQVGDDSFKFEKLLPYFEKSLNFTPPRNDLRPANATPHFDAAVLGDRHGPVDVAYPNYASAYGSWTVKALEELGMHEIPGFNSGKLVGQAYTLFNIQGDTMRRETSESAFLQSTLGNPNYHVYINTLAKKILFNDKKEAIGVDVDTAGARYTISARKEVILSAGAFGSPQLLQVSGIGPAKLLKGLGIPVLADRKGVGQNMQDHILFGVSHAVHALTASSLSNPAVLAEQVRLFNEEARGMLSSPGVDVIGWEHLPRESLSKSTTDVLNKEYPEDWPDVEYLPGPAFLGDQNLVSDPNDGHNYASMVPILVKPRSRGTVTITSADAAVHPAIDPRFLTDQVDVDVAVMAFKRARAFWQTKAMREFSDPTEAYPGEDVRTDEQIATSIRKSYNTVWHAACTCAMGKPNDPAAVVDTQGRVYGVKKLRVVDASALPFLPPGHPIATIYALAEKISCNISGNC</sequence>
<feature type="chain" id="PRO_5046302229" evidence="3">
    <location>
        <begin position="21"/>
        <end position="620"/>
    </location>
</feature>
<name>A0ABR2I7L0_9PEZI</name>
<accession>A0ABR2I7L0</accession>
<dbReference type="PANTHER" id="PTHR11552:SF138">
    <property type="entry name" value="DEHYDROGENASE PKFF-RELATED"/>
    <property type="match status" value="1"/>
</dbReference>
<dbReference type="SUPFAM" id="SSF54373">
    <property type="entry name" value="FAD-linked reductases, C-terminal domain"/>
    <property type="match status" value="1"/>
</dbReference>
<dbReference type="InterPro" id="IPR036188">
    <property type="entry name" value="FAD/NAD-bd_sf"/>
</dbReference>
<dbReference type="Pfam" id="PF00732">
    <property type="entry name" value="GMC_oxred_N"/>
    <property type="match status" value="1"/>
</dbReference>
<keyword evidence="6" id="KW-1185">Reference proteome</keyword>
<dbReference type="InterPro" id="IPR007867">
    <property type="entry name" value="GMC_OxRtase_C"/>
</dbReference>
<dbReference type="EMBL" id="JAPCWZ010000006">
    <property type="protein sequence ID" value="KAK8859006.1"/>
    <property type="molecule type" value="Genomic_DNA"/>
</dbReference>
<dbReference type="InterPro" id="IPR012132">
    <property type="entry name" value="GMC_OxRdtase"/>
</dbReference>
<keyword evidence="3" id="KW-0732">Signal</keyword>
<organism evidence="5 6">
    <name type="scientific">Apiospora arundinis</name>
    <dbReference type="NCBI Taxonomy" id="335852"/>
    <lineage>
        <taxon>Eukaryota</taxon>
        <taxon>Fungi</taxon>
        <taxon>Dikarya</taxon>
        <taxon>Ascomycota</taxon>
        <taxon>Pezizomycotina</taxon>
        <taxon>Sordariomycetes</taxon>
        <taxon>Xylariomycetidae</taxon>
        <taxon>Amphisphaeriales</taxon>
        <taxon>Apiosporaceae</taxon>
        <taxon>Apiospora</taxon>
    </lineage>
</organism>
<comment type="caution">
    <text evidence="5">The sequence shown here is derived from an EMBL/GenBank/DDBJ whole genome shotgun (WGS) entry which is preliminary data.</text>
</comment>